<dbReference type="AlphaFoldDB" id="A0A1V4QGA6"/>
<evidence type="ECO:0000313" key="8">
    <source>
        <dbReference type="EMBL" id="OPX17895.1"/>
    </source>
</evidence>
<dbReference type="PROSITE" id="PS50156">
    <property type="entry name" value="SSD"/>
    <property type="match status" value="2"/>
</dbReference>
<dbReference type="PANTHER" id="PTHR33406:SF13">
    <property type="entry name" value="MEMBRANE PROTEIN YDFJ"/>
    <property type="match status" value="1"/>
</dbReference>
<feature type="transmembrane region" description="Helical" evidence="6">
    <location>
        <begin position="406"/>
        <end position="429"/>
    </location>
</feature>
<keyword evidence="2" id="KW-1003">Cell membrane</keyword>
<feature type="transmembrane region" description="Helical" evidence="6">
    <location>
        <begin position="464"/>
        <end position="482"/>
    </location>
</feature>
<comment type="caution">
    <text evidence="8">The sequence shown here is derived from an EMBL/GenBank/DDBJ whole genome shotgun (WGS) entry which is preliminary data.</text>
</comment>
<feature type="domain" description="SSD" evidence="7">
    <location>
        <begin position="768"/>
        <end position="889"/>
    </location>
</feature>
<dbReference type="EMBL" id="MUKB01000065">
    <property type="protein sequence ID" value="OPX17895.1"/>
    <property type="molecule type" value="Genomic_DNA"/>
</dbReference>
<keyword evidence="5 6" id="KW-0472">Membrane</keyword>
<organism evidence="8 9">
    <name type="scientific">candidate division WOR-3 bacterium 4484_100</name>
    <dbReference type="NCBI Taxonomy" id="1936077"/>
    <lineage>
        <taxon>Bacteria</taxon>
        <taxon>Bacteria division WOR-3</taxon>
    </lineage>
</organism>
<gene>
    <name evidence="8" type="ORF">BXT86_04050</name>
</gene>
<evidence type="ECO:0000259" key="7">
    <source>
        <dbReference type="PROSITE" id="PS50156"/>
    </source>
</evidence>
<dbReference type="PANTHER" id="PTHR33406">
    <property type="entry name" value="MEMBRANE PROTEIN MJ1562-RELATED"/>
    <property type="match status" value="1"/>
</dbReference>
<proteinExistence type="predicted"/>
<evidence type="ECO:0000256" key="3">
    <source>
        <dbReference type="ARBA" id="ARBA00022692"/>
    </source>
</evidence>
<comment type="subcellular location">
    <subcellularLocation>
        <location evidence="1">Cell membrane</location>
        <topology evidence="1">Multi-pass membrane protein</topology>
    </subcellularLocation>
</comment>
<name>A0A1V4QGA6_UNCW3</name>
<sequence>MKERLLRQWARFVATHPWWVLAFMFVLIIFSVIFASDLRMDMLWSDMLPSGDPMAQEFERIIKEFKSTSTILIVIQGEEAAIKKFADEIAPEIEELEAYIERVDYKLDKEFFGRHGFMLTDIEDLRNTTDMFNDLNLVPLLNNINNNFEKEYVGNDQALDTRTKEDEAARALDGLYYWLKTMDTFINTPAGANHALIDSMVERFLYGDPYFISYDKKTLLLSCKPTFSSIDIEKDIAATRAIEEKIEQIQDKYPMVRAGITGVIPLQKYEMEYTEKTMFLSSIIALLLVIILFIISFRMWSAPILAGLNLVIAIIITAGIVELTIGRLNMMTSIFAVILIGLGIDYAIHLISVYNERRNIDSDQRQAMEETFARSGSGIITGALTTAAAFFALAISSTRGIKEMGIVLGIGICCAMVTSLAALPAILIVRERWIFRVKKKTVKPKVSEFHFLGNIGQNIVKHRALYIIGGVVITGILLYQAFNLKFNYNMMSLEPDIPVIHLQDTIIKAFEMSPDFAMVTASSIEESWKLEQKAKAMPALSIVEGIGDVCPPESVQRLRQPYVKALREKIGKNNKIAPLEVNSLKKLITQLKRLDLNIYELAQLAYIGGQDKIDEKCKLIIGDPEQEDAQGLIMELIEAIQDKPVLAVRQLNKFQKYYYPVLKKKLFDMANPELITLDALPERIKERYVNERGDNFLVTIYARKQVWDFTVLDRFTKQLELVSPRATGTPPMFLHLINLIGKDGLWATILTLIVVLLLLWIDFRSLRLALLGMIPLISGGIVMMGIMKSFGMLLDFINVMGIPMIVGIGIDDGVHVIHRYKYEGFDKTRDVLRSTGKAILLTSLTTMVGFGALSFGSYPAYRSLGTLLTVGVAACFVMTVLFIPGIISLFRRKK</sequence>
<feature type="transmembrane region" description="Helical" evidence="6">
    <location>
        <begin position="331"/>
        <end position="351"/>
    </location>
</feature>
<feature type="transmembrane region" description="Helical" evidence="6">
    <location>
        <begin position="768"/>
        <end position="790"/>
    </location>
</feature>
<feature type="transmembrane region" description="Helical" evidence="6">
    <location>
        <begin position="372"/>
        <end position="394"/>
    </location>
</feature>
<dbReference type="GO" id="GO:0005886">
    <property type="term" value="C:plasma membrane"/>
    <property type="evidence" value="ECO:0007669"/>
    <property type="project" value="UniProtKB-SubCell"/>
</dbReference>
<feature type="transmembrane region" description="Helical" evidence="6">
    <location>
        <begin position="867"/>
        <end position="890"/>
    </location>
</feature>
<dbReference type="Proteomes" id="UP000191663">
    <property type="component" value="Unassembled WGS sequence"/>
</dbReference>
<feature type="transmembrane region" description="Helical" evidence="6">
    <location>
        <begin position="838"/>
        <end position="861"/>
    </location>
</feature>
<feature type="transmembrane region" description="Helical" evidence="6">
    <location>
        <begin position="12"/>
        <end position="35"/>
    </location>
</feature>
<keyword evidence="4 6" id="KW-1133">Transmembrane helix</keyword>
<reference evidence="9" key="1">
    <citation type="submission" date="2017-01" db="EMBL/GenBank/DDBJ databases">
        <title>Novel pathways for hydrocarbon cycling and metabolic interdependencies in hydrothermal sediment communities.</title>
        <authorList>
            <person name="Dombrowski N."/>
            <person name="Seitz K."/>
            <person name="Teske A."/>
            <person name="Baker B."/>
        </authorList>
    </citation>
    <scope>NUCLEOTIDE SEQUENCE [LARGE SCALE GENOMIC DNA]</scope>
</reference>
<evidence type="ECO:0000256" key="6">
    <source>
        <dbReference type="SAM" id="Phobius"/>
    </source>
</evidence>
<evidence type="ECO:0000256" key="5">
    <source>
        <dbReference type="ARBA" id="ARBA00023136"/>
    </source>
</evidence>
<dbReference type="Pfam" id="PF03176">
    <property type="entry name" value="MMPL"/>
    <property type="match status" value="2"/>
</dbReference>
<evidence type="ECO:0000256" key="2">
    <source>
        <dbReference type="ARBA" id="ARBA00022475"/>
    </source>
</evidence>
<feature type="transmembrane region" description="Helical" evidence="6">
    <location>
        <begin position="278"/>
        <end position="297"/>
    </location>
</feature>
<accession>A0A1V4QGA6</accession>
<feature type="domain" description="SSD" evidence="7">
    <location>
        <begin position="308"/>
        <end position="429"/>
    </location>
</feature>
<feature type="transmembrane region" description="Helical" evidence="6">
    <location>
        <begin position="304"/>
        <end position="325"/>
    </location>
</feature>
<feature type="transmembrane region" description="Helical" evidence="6">
    <location>
        <begin position="796"/>
        <end position="817"/>
    </location>
</feature>
<evidence type="ECO:0000256" key="4">
    <source>
        <dbReference type="ARBA" id="ARBA00022989"/>
    </source>
</evidence>
<dbReference type="SUPFAM" id="SSF82866">
    <property type="entry name" value="Multidrug efflux transporter AcrB transmembrane domain"/>
    <property type="match status" value="2"/>
</dbReference>
<keyword evidence="3 6" id="KW-0812">Transmembrane</keyword>
<dbReference type="InterPro" id="IPR050545">
    <property type="entry name" value="Mycobact_MmpL"/>
</dbReference>
<dbReference type="InterPro" id="IPR004869">
    <property type="entry name" value="MMPL_dom"/>
</dbReference>
<evidence type="ECO:0000256" key="1">
    <source>
        <dbReference type="ARBA" id="ARBA00004651"/>
    </source>
</evidence>
<dbReference type="InterPro" id="IPR000731">
    <property type="entry name" value="SSD"/>
</dbReference>
<feature type="transmembrane region" description="Helical" evidence="6">
    <location>
        <begin position="744"/>
        <end position="761"/>
    </location>
</feature>
<protein>
    <recommendedName>
        <fullName evidence="7">SSD domain-containing protein</fullName>
    </recommendedName>
</protein>
<evidence type="ECO:0000313" key="9">
    <source>
        <dbReference type="Proteomes" id="UP000191663"/>
    </source>
</evidence>
<dbReference type="Gene3D" id="1.20.1640.10">
    <property type="entry name" value="Multidrug efflux transporter AcrB transmembrane domain"/>
    <property type="match status" value="2"/>
</dbReference>